<keyword evidence="1" id="KW-0645">Protease</keyword>
<feature type="compositionally biased region" description="Basic and acidic residues" evidence="2">
    <location>
        <begin position="28"/>
        <end position="40"/>
    </location>
</feature>
<evidence type="ECO:0000259" key="3">
    <source>
        <dbReference type="Pfam" id="PF07727"/>
    </source>
</evidence>
<keyword evidence="1" id="KW-0378">Hydrolase</keyword>
<keyword evidence="1" id="KW-0064">Aspartyl protease</keyword>
<feature type="domain" description="Reverse transcriptase Ty1/copia-type" evidence="3">
    <location>
        <begin position="255"/>
        <end position="309"/>
    </location>
</feature>
<feature type="domain" description="GAG-pre-integrase" evidence="4">
    <location>
        <begin position="184"/>
        <end position="254"/>
    </location>
</feature>
<gene>
    <name evidence="6" type="ORF">RJ640_024143</name>
</gene>
<dbReference type="SUPFAM" id="SSF56672">
    <property type="entry name" value="DNA/RNA polymerases"/>
    <property type="match status" value="1"/>
</dbReference>
<sequence length="547" mass="62373">MKMDCPIYKKEKKERRDVWEKAKRRQFSKKENKEKERAMNAEHTSTWSDFDSSDEENDQANVCFMANDEVCLKAKSSSKKWILDSGCSRHMTGNISLFTSIDLKEGGNVTFGDNSQGRIKGKGTIGKEPHSIENVLYVEGLKHNLLSISQFSDKGFKVIFEASQCTILSLKNNETILVGSRDNNVYSIQLNDLANQDVKCLSAISETSWLWHRRLGHMHMEHLKDISSKELVRGLPKIKFEKDKVCDACQMGKQKKEFEMSMMGELTFFLGLQIKQSKDGIFINQAKYTKELLKRFDMEASNTFDTPMSSSLKLDKDEKGKDVDIKRYRGMIGSLLYLTASRPDIMFSVCLCARFQACPKESHLIAVKRILRYLKGTHDLGLWFPRNTSFFDLIGYSDADYAGCKTERKSTSGGCQFLGHSLVSWSSKKQNSVALSTTEAEYMAVGACCAQILWMKQTLLDFGLKYDHIPILCDNTSAIDLTKNPIQHSRTKHIEIKHHFIRDHVQKGDIVLDFVDTNHQLADIFTKPLDSKRFSALRRELGMSSPM</sequence>
<dbReference type="AlphaFoldDB" id="A0AA88SAB7"/>
<evidence type="ECO:0000259" key="5">
    <source>
        <dbReference type="Pfam" id="PF22936"/>
    </source>
</evidence>
<dbReference type="InterPro" id="IPR013103">
    <property type="entry name" value="RVT_2"/>
</dbReference>
<dbReference type="EMBL" id="JAVXUO010000101">
    <property type="protein sequence ID" value="KAK2995456.1"/>
    <property type="molecule type" value="Genomic_DNA"/>
</dbReference>
<name>A0AA88SAB7_9ASTE</name>
<keyword evidence="7" id="KW-1185">Reference proteome</keyword>
<dbReference type="PANTHER" id="PTHR11439">
    <property type="entry name" value="GAG-POL-RELATED RETROTRANSPOSON"/>
    <property type="match status" value="1"/>
</dbReference>
<evidence type="ECO:0000256" key="2">
    <source>
        <dbReference type="SAM" id="MobiDB-lite"/>
    </source>
</evidence>
<dbReference type="Pfam" id="PF07727">
    <property type="entry name" value="RVT_2"/>
    <property type="match status" value="1"/>
</dbReference>
<dbReference type="InterPro" id="IPR054722">
    <property type="entry name" value="PolX-like_BBD"/>
</dbReference>
<evidence type="ECO:0000256" key="1">
    <source>
        <dbReference type="ARBA" id="ARBA00022750"/>
    </source>
</evidence>
<protein>
    <submittedName>
        <fullName evidence="6">Uncharacterized protein</fullName>
    </submittedName>
</protein>
<comment type="caution">
    <text evidence="6">The sequence shown here is derived from an EMBL/GenBank/DDBJ whole genome shotgun (WGS) entry which is preliminary data.</text>
</comment>
<reference evidence="6" key="1">
    <citation type="submission" date="2022-12" db="EMBL/GenBank/DDBJ databases">
        <title>Draft genome assemblies for two species of Escallonia (Escalloniales).</title>
        <authorList>
            <person name="Chanderbali A."/>
            <person name="Dervinis C."/>
            <person name="Anghel I."/>
            <person name="Soltis D."/>
            <person name="Soltis P."/>
            <person name="Zapata F."/>
        </authorList>
    </citation>
    <scope>NUCLEOTIDE SEQUENCE</scope>
    <source>
        <strain evidence="6">UCBG92.1500</strain>
        <tissue evidence="6">Leaf</tissue>
    </source>
</reference>
<evidence type="ECO:0000259" key="4">
    <source>
        <dbReference type="Pfam" id="PF13976"/>
    </source>
</evidence>
<dbReference type="InterPro" id="IPR043502">
    <property type="entry name" value="DNA/RNA_pol_sf"/>
</dbReference>
<dbReference type="InterPro" id="IPR025724">
    <property type="entry name" value="GAG-pre-integrase_dom"/>
</dbReference>
<dbReference type="Proteomes" id="UP001187471">
    <property type="component" value="Unassembled WGS sequence"/>
</dbReference>
<accession>A0AA88SAB7</accession>
<proteinExistence type="predicted"/>
<feature type="domain" description="Retrovirus-related Pol polyprotein from transposon TNT 1-94-like beta-barrel" evidence="5">
    <location>
        <begin position="81"/>
        <end position="156"/>
    </location>
</feature>
<evidence type="ECO:0000313" key="7">
    <source>
        <dbReference type="Proteomes" id="UP001187471"/>
    </source>
</evidence>
<dbReference type="PANTHER" id="PTHR11439:SF442">
    <property type="entry name" value="CYSTEINE-RICH RLK (RECEPTOR-LIKE PROTEIN KINASE) 8"/>
    <property type="match status" value="1"/>
</dbReference>
<feature type="region of interest" description="Disordered" evidence="2">
    <location>
        <begin position="19"/>
        <end position="53"/>
    </location>
</feature>
<dbReference type="CDD" id="cd09272">
    <property type="entry name" value="RNase_HI_RT_Ty1"/>
    <property type="match status" value="1"/>
</dbReference>
<organism evidence="6 7">
    <name type="scientific">Escallonia rubra</name>
    <dbReference type="NCBI Taxonomy" id="112253"/>
    <lineage>
        <taxon>Eukaryota</taxon>
        <taxon>Viridiplantae</taxon>
        <taxon>Streptophyta</taxon>
        <taxon>Embryophyta</taxon>
        <taxon>Tracheophyta</taxon>
        <taxon>Spermatophyta</taxon>
        <taxon>Magnoliopsida</taxon>
        <taxon>eudicotyledons</taxon>
        <taxon>Gunneridae</taxon>
        <taxon>Pentapetalae</taxon>
        <taxon>asterids</taxon>
        <taxon>campanulids</taxon>
        <taxon>Escalloniales</taxon>
        <taxon>Escalloniaceae</taxon>
        <taxon>Escallonia</taxon>
    </lineage>
</organism>
<dbReference type="GO" id="GO:0004190">
    <property type="term" value="F:aspartic-type endopeptidase activity"/>
    <property type="evidence" value="ECO:0007669"/>
    <property type="project" value="UniProtKB-KW"/>
</dbReference>
<dbReference type="Pfam" id="PF13976">
    <property type="entry name" value="gag_pre-integrs"/>
    <property type="match status" value="1"/>
</dbReference>
<evidence type="ECO:0000313" key="6">
    <source>
        <dbReference type="EMBL" id="KAK2995456.1"/>
    </source>
</evidence>
<dbReference type="Pfam" id="PF22936">
    <property type="entry name" value="Pol_BBD"/>
    <property type="match status" value="1"/>
</dbReference>